<comment type="caution">
    <text evidence="2">The sequence shown here is derived from an EMBL/GenBank/DDBJ whole genome shotgun (WGS) entry which is preliminary data.</text>
</comment>
<keyword evidence="1" id="KW-0812">Transmembrane</keyword>
<dbReference type="STRING" id="642227.HA49_16840"/>
<evidence type="ECO:0000313" key="2">
    <source>
        <dbReference type="EMBL" id="KGD72396.1"/>
    </source>
</evidence>
<gene>
    <name evidence="2" type="ORF">HA49_16840</name>
</gene>
<evidence type="ECO:0000256" key="1">
    <source>
        <dbReference type="SAM" id="Phobius"/>
    </source>
</evidence>
<keyword evidence="1" id="KW-1133">Transmembrane helix</keyword>
<dbReference type="RefSeq" id="WP_038021976.1">
    <property type="nucleotide sequence ID" value="NZ_JPKR02000003.1"/>
</dbReference>
<feature type="transmembrane region" description="Helical" evidence="1">
    <location>
        <begin position="6"/>
        <end position="23"/>
    </location>
</feature>
<dbReference type="OrthoDB" id="6477852at2"/>
<accession>A0A095T646</accession>
<feature type="transmembrane region" description="Helical" evidence="1">
    <location>
        <begin position="30"/>
        <end position="50"/>
    </location>
</feature>
<dbReference type="Proteomes" id="UP000029577">
    <property type="component" value="Unassembled WGS sequence"/>
</dbReference>
<protein>
    <recommendedName>
        <fullName evidence="4">Topoisomerase II</fullName>
    </recommendedName>
</protein>
<proteinExistence type="predicted"/>
<dbReference type="EMBL" id="JPKR02000003">
    <property type="protein sequence ID" value="KGD72396.1"/>
    <property type="molecule type" value="Genomic_DNA"/>
</dbReference>
<name>A0A095T646_9GAMM</name>
<keyword evidence="3" id="KW-1185">Reference proteome</keyword>
<evidence type="ECO:0000313" key="3">
    <source>
        <dbReference type="Proteomes" id="UP000029577"/>
    </source>
</evidence>
<reference evidence="2" key="1">
    <citation type="submission" date="2014-12" db="EMBL/GenBank/DDBJ databases">
        <title>The draft genome of the Tatumella morbirosei type strain, LMG23360T isolated from pineapple rot.</title>
        <authorList>
            <person name="Smits T.H."/>
            <person name="Palmer M."/>
            <person name="Venter S.N."/>
            <person name="Duffy B."/>
            <person name="Steenkamp E.T."/>
            <person name="Chan W.Y."/>
            <person name="Coutinho T.A."/>
            <person name="Coetzee M.P."/>
            <person name="De Maayer P."/>
        </authorList>
    </citation>
    <scope>NUCLEOTIDE SEQUENCE [LARGE SCALE GENOMIC DNA]</scope>
    <source>
        <strain evidence="2">LMG 23360</strain>
    </source>
</reference>
<organism evidence="2 3">
    <name type="scientific">Tatumella morbirosei</name>
    <dbReference type="NCBI Taxonomy" id="642227"/>
    <lineage>
        <taxon>Bacteria</taxon>
        <taxon>Pseudomonadati</taxon>
        <taxon>Pseudomonadota</taxon>
        <taxon>Gammaproteobacteria</taxon>
        <taxon>Enterobacterales</taxon>
        <taxon>Erwiniaceae</taxon>
        <taxon>Tatumella</taxon>
    </lineage>
</organism>
<evidence type="ECO:0008006" key="4">
    <source>
        <dbReference type="Google" id="ProtNLM"/>
    </source>
</evidence>
<sequence length="267" mass="29613">MTETLLPSVISLIVLGLLLTVIVRKNRLSLVAAILLTIVPVAAGNLWWFYAYKPQHDAELLAQHSLAELSAIPGYRILKQQEPKLWAVLQQSFLRSIKQGMSVPLAIGQLRGMLADVVNQRIGRASDQAVINYVTVNVDEMIALEKISPEYCFRFLYPQVEGGVNLMQVLPQSLNDRDSAAMEQLFLTSEGPDKPINKTLASNTLKQVVGILYSRWGDKLKQLNEPGDTSSDHQSLCAMTIDLYQTILKLPAPQSANLLRMMVVSAD</sequence>
<dbReference type="eggNOG" id="ENOG50303R9">
    <property type="taxonomic scope" value="Bacteria"/>
</dbReference>
<dbReference type="AlphaFoldDB" id="A0A095T646"/>
<keyword evidence="1" id="KW-0472">Membrane</keyword>